<dbReference type="RefSeq" id="WP_072501630.1">
    <property type="nucleotide sequence ID" value="NZ_CP012886.2"/>
</dbReference>
<evidence type="ECO:0000313" key="3">
    <source>
        <dbReference type="EMBL" id="MDM3929847.1"/>
    </source>
</evidence>
<sequence>MDGLTALLLAIIVLCLLSGFFLSLFKLTVAQARRIYWRCAALGAVAAFLCGYPGVARGIEMAACVVAAMMLMAMRATPYLKVRGKIYAFSAADRRAEDGNLPTTFGQDLTQAADMLQRRFGDDDVPDTTGRNVTEALDALHRRFGSGDTSENAERDESEAVSSPSEPSPRTYVRVCVPGRGVRTQRLTYFLVALPVVAGGALMTFNPAPAFHRNSHAIATLGIGCLAGGLYLMVKALRAPAPDEAETAMVTAAGARPHRHSAVTPWREFARLAALFAAVLAVGGGLLWWGISAKLLSIVGMSIAIIGPTLVMLAVIAFAEVRSRR</sequence>
<reference evidence="3 4" key="1">
    <citation type="submission" date="2023-06" db="EMBL/GenBank/DDBJ databases">
        <title>Itaconate inhibition of nontuberculous mycobacteria.</title>
        <authorList>
            <person name="Breen P."/>
            <person name="Zimbric M."/>
            <person name="Caverly L."/>
        </authorList>
    </citation>
    <scope>NUCLEOTIDE SEQUENCE [LARGE SCALE GENOMIC DNA]</scope>
    <source>
        <strain evidence="3 4">FLAC1071</strain>
    </source>
</reference>
<proteinExistence type="predicted"/>
<dbReference type="Proteomes" id="UP001529272">
    <property type="component" value="Unassembled WGS sequence"/>
</dbReference>
<keyword evidence="2" id="KW-0472">Membrane</keyword>
<feature type="compositionally biased region" description="Low complexity" evidence="1">
    <location>
        <begin position="160"/>
        <end position="169"/>
    </location>
</feature>
<feature type="transmembrane region" description="Helical" evidence="2">
    <location>
        <begin position="35"/>
        <end position="55"/>
    </location>
</feature>
<keyword evidence="4" id="KW-1185">Reference proteome</keyword>
<feature type="transmembrane region" description="Helical" evidence="2">
    <location>
        <begin position="269"/>
        <end position="289"/>
    </location>
</feature>
<reference evidence="4" key="2">
    <citation type="submission" date="2023-06" db="EMBL/GenBank/DDBJ databases">
        <title>Itaconate inhibition of nontuberculous mycobacteria.</title>
        <authorList>
            <person name="Spilker T."/>
        </authorList>
    </citation>
    <scope>NUCLEOTIDE SEQUENCE [LARGE SCALE GENOMIC DNA]</scope>
    <source>
        <strain evidence="4">FLAC1071</strain>
    </source>
</reference>
<evidence type="ECO:0000256" key="2">
    <source>
        <dbReference type="SAM" id="Phobius"/>
    </source>
</evidence>
<feature type="transmembrane region" description="Helical" evidence="2">
    <location>
        <begin position="217"/>
        <end position="234"/>
    </location>
</feature>
<feature type="transmembrane region" description="Helical" evidence="2">
    <location>
        <begin position="295"/>
        <end position="319"/>
    </location>
</feature>
<protein>
    <submittedName>
        <fullName evidence="3">Uncharacterized protein</fullName>
    </submittedName>
</protein>
<gene>
    <name evidence="3" type="ORF">QRB35_28105</name>
</gene>
<feature type="transmembrane region" description="Helical" evidence="2">
    <location>
        <begin position="61"/>
        <end position="80"/>
    </location>
</feature>
<keyword evidence="2" id="KW-0812">Transmembrane</keyword>
<comment type="caution">
    <text evidence="3">The sequence shown here is derived from an EMBL/GenBank/DDBJ whole genome shotgun (WGS) entry which is preliminary data.</text>
</comment>
<name>A0ABT7P989_MYCIT</name>
<accession>A0ABT7P989</accession>
<dbReference type="EMBL" id="JASZZX010000048">
    <property type="protein sequence ID" value="MDM3929847.1"/>
    <property type="molecule type" value="Genomic_DNA"/>
</dbReference>
<evidence type="ECO:0000313" key="4">
    <source>
        <dbReference type="Proteomes" id="UP001529272"/>
    </source>
</evidence>
<organism evidence="3 4">
    <name type="scientific">Mycobacterium intracellulare subsp. chimaera</name>
    <dbReference type="NCBI Taxonomy" id="222805"/>
    <lineage>
        <taxon>Bacteria</taxon>
        <taxon>Bacillati</taxon>
        <taxon>Actinomycetota</taxon>
        <taxon>Actinomycetes</taxon>
        <taxon>Mycobacteriales</taxon>
        <taxon>Mycobacteriaceae</taxon>
        <taxon>Mycobacterium</taxon>
        <taxon>Mycobacterium avium complex (MAC)</taxon>
    </lineage>
</organism>
<feature type="transmembrane region" description="Helical" evidence="2">
    <location>
        <begin position="6"/>
        <end position="28"/>
    </location>
</feature>
<keyword evidence="2" id="KW-1133">Transmembrane helix</keyword>
<feature type="transmembrane region" description="Helical" evidence="2">
    <location>
        <begin position="187"/>
        <end position="205"/>
    </location>
</feature>
<feature type="region of interest" description="Disordered" evidence="1">
    <location>
        <begin position="144"/>
        <end position="170"/>
    </location>
</feature>
<evidence type="ECO:0000256" key="1">
    <source>
        <dbReference type="SAM" id="MobiDB-lite"/>
    </source>
</evidence>